<dbReference type="InterPro" id="IPR042099">
    <property type="entry name" value="ANL_N_sf"/>
</dbReference>
<dbReference type="PANTHER" id="PTHR24095:SF14">
    <property type="entry name" value="ACETYL-COENZYME A SYNTHETASE 1"/>
    <property type="match status" value="1"/>
</dbReference>
<dbReference type="InterPro" id="IPR020845">
    <property type="entry name" value="AMP-binding_CS"/>
</dbReference>
<name>A0ABT7CB40_9MICO</name>
<proteinExistence type="inferred from homology"/>
<dbReference type="EMBL" id="PXVD01000024">
    <property type="protein sequence ID" value="MDJ1372377.1"/>
    <property type="molecule type" value="Genomic_DNA"/>
</dbReference>
<dbReference type="Proteomes" id="UP001170379">
    <property type="component" value="Unassembled WGS sequence"/>
</dbReference>
<dbReference type="Pfam" id="PF13193">
    <property type="entry name" value="AMP-binding_C"/>
    <property type="match status" value="1"/>
</dbReference>
<dbReference type="NCBIfam" id="NF001208">
    <property type="entry name" value="PRK00174.1"/>
    <property type="match status" value="1"/>
</dbReference>
<feature type="domain" description="Acetyl-coenzyme A synthetase N-terminal" evidence="10">
    <location>
        <begin position="34"/>
        <end position="86"/>
    </location>
</feature>
<evidence type="ECO:0000259" key="8">
    <source>
        <dbReference type="Pfam" id="PF00501"/>
    </source>
</evidence>
<dbReference type="RefSeq" id="WP_035733438.1">
    <property type="nucleotide sequence ID" value="NZ_CP028426.1"/>
</dbReference>
<dbReference type="Pfam" id="PF00501">
    <property type="entry name" value="AMP-binding"/>
    <property type="match status" value="1"/>
</dbReference>
<dbReference type="GO" id="GO:0016874">
    <property type="term" value="F:ligase activity"/>
    <property type="evidence" value="ECO:0007669"/>
    <property type="project" value="UniProtKB-KW"/>
</dbReference>
<dbReference type="Pfam" id="PF16177">
    <property type="entry name" value="ACAS_N"/>
    <property type="match status" value="1"/>
</dbReference>
<reference evidence="11" key="2">
    <citation type="journal article" date="2022" name="Sci. Rep.">
        <title>In silico prediction of the enzymes involved in the degradation of the herbicide molinate by Gulosibacter molinativorax ON4T.</title>
        <authorList>
            <person name="Lopes A.R."/>
            <person name="Bunin E."/>
            <person name="Viana A.T."/>
            <person name="Froufe H."/>
            <person name="Munoz-Merida A."/>
            <person name="Pinho D."/>
            <person name="Figueiredo J."/>
            <person name="Barroso C."/>
            <person name="Vaz-Moreira I."/>
            <person name="Bellanger X."/>
            <person name="Egas C."/>
            <person name="Nunes O.C."/>
        </authorList>
    </citation>
    <scope>NUCLEOTIDE SEQUENCE</scope>
    <source>
        <strain evidence="11">ON4</strain>
    </source>
</reference>
<reference evidence="11" key="1">
    <citation type="submission" date="2018-03" db="EMBL/GenBank/DDBJ databases">
        <authorList>
            <person name="Nunes O.C."/>
            <person name="Lopes A.R."/>
            <person name="Froufe H."/>
            <person name="Munoz-Merida A."/>
            <person name="Barroso C."/>
            <person name="Egas C."/>
        </authorList>
    </citation>
    <scope>NUCLEOTIDE SEQUENCE</scope>
    <source>
        <strain evidence="11">ON4</strain>
    </source>
</reference>
<dbReference type="Gene3D" id="3.40.50.12780">
    <property type="entry name" value="N-terminal domain of ligase-like"/>
    <property type="match status" value="1"/>
</dbReference>
<feature type="domain" description="AMP-dependent synthetase/ligase" evidence="8">
    <location>
        <begin position="93"/>
        <end position="482"/>
    </location>
</feature>
<evidence type="ECO:0000259" key="10">
    <source>
        <dbReference type="Pfam" id="PF16177"/>
    </source>
</evidence>
<keyword evidence="3 11" id="KW-0436">Ligase</keyword>
<dbReference type="PANTHER" id="PTHR24095">
    <property type="entry name" value="ACETYL-COENZYME A SYNTHETASE"/>
    <property type="match status" value="1"/>
</dbReference>
<evidence type="ECO:0000256" key="7">
    <source>
        <dbReference type="NCBIfam" id="TIGR02188"/>
    </source>
</evidence>
<dbReference type="InterPro" id="IPR045851">
    <property type="entry name" value="AMP-bd_C_sf"/>
</dbReference>
<dbReference type="NCBIfam" id="TIGR02188">
    <property type="entry name" value="Ac_CoA_lig_AcsA"/>
    <property type="match status" value="1"/>
</dbReference>
<organism evidence="11 12">
    <name type="scientific">Gulosibacter molinativorax</name>
    <dbReference type="NCBI Taxonomy" id="256821"/>
    <lineage>
        <taxon>Bacteria</taxon>
        <taxon>Bacillati</taxon>
        <taxon>Actinomycetota</taxon>
        <taxon>Actinomycetes</taxon>
        <taxon>Micrococcales</taxon>
        <taxon>Microbacteriaceae</taxon>
        <taxon>Gulosibacter</taxon>
    </lineage>
</organism>
<gene>
    <name evidence="11" type="primary">acs</name>
    <name evidence="11" type="ORF">C7K25_13530</name>
</gene>
<keyword evidence="5" id="KW-0067">ATP-binding</keyword>
<keyword evidence="4" id="KW-0547">Nucleotide-binding</keyword>
<evidence type="ECO:0000256" key="6">
    <source>
        <dbReference type="ARBA" id="ARBA00022990"/>
    </source>
</evidence>
<dbReference type="InterPro" id="IPR011904">
    <property type="entry name" value="Ac_CoA_lig"/>
</dbReference>
<protein>
    <recommendedName>
        <fullName evidence="2 7">Acetate--CoA ligase</fullName>
        <ecNumber evidence="2 7">6.2.1.1</ecNumber>
    </recommendedName>
</protein>
<dbReference type="EC" id="6.2.1.1" evidence="2 7"/>
<evidence type="ECO:0000256" key="1">
    <source>
        <dbReference type="ARBA" id="ARBA00006432"/>
    </source>
</evidence>
<evidence type="ECO:0000259" key="9">
    <source>
        <dbReference type="Pfam" id="PF13193"/>
    </source>
</evidence>
<dbReference type="InterPro" id="IPR000873">
    <property type="entry name" value="AMP-dep_synth/lig_dom"/>
</dbReference>
<dbReference type="InterPro" id="IPR032387">
    <property type="entry name" value="ACAS_N"/>
</dbReference>
<evidence type="ECO:0000256" key="5">
    <source>
        <dbReference type="ARBA" id="ARBA00022840"/>
    </source>
</evidence>
<dbReference type="InterPro" id="IPR025110">
    <property type="entry name" value="AMP-bd_C"/>
</dbReference>
<comment type="caution">
    <text evidence="11">The sequence shown here is derived from an EMBL/GenBank/DDBJ whole genome shotgun (WGS) entry which is preliminary data.</text>
</comment>
<dbReference type="SUPFAM" id="SSF56801">
    <property type="entry name" value="Acetyl-CoA synthetase-like"/>
    <property type="match status" value="1"/>
</dbReference>
<evidence type="ECO:0000256" key="4">
    <source>
        <dbReference type="ARBA" id="ARBA00022741"/>
    </source>
</evidence>
<keyword evidence="12" id="KW-1185">Reference proteome</keyword>
<evidence type="ECO:0000313" key="12">
    <source>
        <dbReference type="Proteomes" id="UP001170379"/>
    </source>
</evidence>
<accession>A0ABT7CB40</accession>
<dbReference type="Gene3D" id="3.30.300.30">
    <property type="match status" value="1"/>
</dbReference>
<evidence type="ECO:0000256" key="3">
    <source>
        <dbReference type="ARBA" id="ARBA00022598"/>
    </source>
</evidence>
<keyword evidence="6" id="KW-0007">Acetylation</keyword>
<dbReference type="PROSITE" id="PS00455">
    <property type="entry name" value="AMP_BINDING"/>
    <property type="match status" value="1"/>
</dbReference>
<comment type="similarity">
    <text evidence="1">Belongs to the ATP-dependent AMP-binding enzyme family.</text>
</comment>
<sequence length="655" mass="72201">MSAPEGDKIEKLINPIETYPPSPEFIDGTKIPADIRERAAADRLAFWADQARELEWETPFTEVLDWSNPPFAKWFADGKLNVAVNCVDRHVHAGRGDKVAIHWIGEPGDTRTITYNDLYAEVQRAANMLEDLGIKAGDVVTLYLPMLPETIFAMLACARIGATHSVIFGGFSASAIRSRVDNANARLIITADGSLRKGRQFPLKETVDEALAEPGHTIEKVIVIKRAEKDIEMIEGRDLWWHDTIATAAETHEPQAFDAEHPLFILHTSGTTGAPKGLWHSSGGYLTQTAFTFRTSFDLRDDDVFWCSADVGWVTGHSYIAYGPLANGATQVMYEGAHDFPTLDRWFEIIEQYKVTTFYTAPTAIRGYMKSGREIPLRHDLSSIRLLGSVGEPINPEAWEWFREVIGADRTPVVDTWWQTETGSHMIAPIPTLDALKPGSGQKPVPGISVEVIDEQGNRVDPGEMGLLTITEPWPSMARGIWGDDQRFIETYWSQYPGRYFAGDGAGVDLDGDLWLLGRVDDVMNVSGHRLSTAEIESALVDHDLVAESAVIGAADETTGQAVVSFVVLKDSQREAAAQVDVEAELRGFVAKRIGAIARPRQVFVVAELPKTRSGKIMRRLLKNVADGKPAGDTSTLTDASVMDAIEQQVLARHA</sequence>
<feature type="domain" description="AMP-binding enzyme C-terminal" evidence="9">
    <location>
        <begin position="535"/>
        <end position="616"/>
    </location>
</feature>
<evidence type="ECO:0000256" key="2">
    <source>
        <dbReference type="ARBA" id="ARBA00013275"/>
    </source>
</evidence>
<evidence type="ECO:0000313" key="11">
    <source>
        <dbReference type="EMBL" id="MDJ1372377.1"/>
    </source>
</evidence>
<dbReference type="CDD" id="cd05966">
    <property type="entry name" value="ACS"/>
    <property type="match status" value="1"/>
</dbReference>